<dbReference type="Proteomes" id="UP000001784">
    <property type="component" value="Chromosome"/>
</dbReference>
<organism evidence="1 2">
    <name type="scientific">Syntrophobacter fumaroxidans (strain DSM 10017 / MPOB)</name>
    <dbReference type="NCBI Taxonomy" id="335543"/>
    <lineage>
        <taxon>Bacteria</taxon>
        <taxon>Pseudomonadati</taxon>
        <taxon>Thermodesulfobacteriota</taxon>
        <taxon>Syntrophobacteria</taxon>
        <taxon>Syntrophobacterales</taxon>
        <taxon>Syntrophobacteraceae</taxon>
        <taxon>Syntrophobacter</taxon>
    </lineage>
</organism>
<gene>
    <name evidence="1" type="ordered locus">Sfum_1957</name>
</gene>
<name>A0LJP0_SYNFM</name>
<dbReference type="RefSeq" id="WP_011698812.1">
    <property type="nucleotide sequence ID" value="NC_008554.1"/>
</dbReference>
<evidence type="ECO:0000313" key="2">
    <source>
        <dbReference type="Proteomes" id="UP000001784"/>
    </source>
</evidence>
<evidence type="ECO:0000313" key="1">
    <source>
        <dbReference type="EMBL" id="ABK17642.1"/>
    </source>
</evidence>
<sequence length="176" mass="19730">MAEIKSTLDLVMERTRNLTLTEDEKREQALTEFRQRFSGLTGRYLDGLLPIEGFRKELQSLRETVPALNGDILCDEIARRLDPDRDNRQLLALLSEVCAVDTGVIESLLDEYAATLASMTRDRIDHVKMLLLDACKVSGSAVVPNLDADSDWAGEKEALREKVVEKLGREIAAAKR</sequence>
<reference evidence="1 2" key="1">
    <citation type="submission" date="2006-10" db="EMBL/GenBank/DDBJ databases">
        <title>Complete sequence of Syntrophobacter fumaroxidans MPOB.</title>
        <authorList>
            <consortium name="US DOE Joint Genome Institute"/>
            <person name="Copeland A."/>
            <person name="Lucas S."/>
            <person name="Lapidus A."/>
            <person name="Barry K."/>
            <person name="Detter J.C."/>
            <person name="Glavina del Rio T."/>
            <person name="Hammon N."/>
            <person name="Israni S."/>
            <person name="Pitluck S."/>
            <person name="Goltsman E.G."/>
            <person name="Martinez M."/>
            <person name="Schmutz J."/>
            <person name="Larimer F."/>
            <person name="Land M."/>
            <person name="Hauser L."/>
            <person name="Kyrpides N."/>
            <person name="Kim E."/>
            <person name="Boone D.R."/>
            <person name="Brockman F."/>
            <person name="Culley D."/>
            <person name="Ferry J."/>
            <person name="Gunsalus R."/>
            <person name="McInerney M.J."/>
            <person name="Morrison M."/>
            <person name="Plugge C."/>
            <person name="Rohlin L."/>
            <person name="Scholten J."/>
            <person name="Sieber J."/>
            <person name="Stams A.J.M."/>
            <person name="Worm P."/>
            <person name="Henstra A.M."/>
            <person name="Richardson P."/>
        </authorList>
    </citation>
    <scope>NUCLEOTIDE SEQUENCE [LARGE SCALE GENOMIC DNA]</scope>
    <source>
        <strain evidence="2">DSM 10017 / MPOB</strain>
    </source>
</reference>
<dbReference type="eggNOG" id="ENOG5033MY2">
    <property type="taxonomic scope" value="Bacteria"/>
</dbReference>
<dbReference type="OrthoDB" id="5421655at2"/>
<dbReference type="AlphaFoldDB" id="A0LJP0"/>
<proteinExistence type="predicted"/>
<dbReference type="InParanoid" id="A0LJP0"/>
<dbReference type="EMBL" id="CP000478">
    <property type="protein sequence ID" value="ABK17642.1"/>
    <property type="molecule type" value="Genomic_DNA"/>
</dbReference>
<dbReference type="KEGG" id="sfu:Sfum_1957"/>
<protein>
    <submittedName>
        <fullName evidence="1">Conserved hypothetical cytosolic protein</fullName>
    </submittedName>
</protein>
<dbReference type="HOGENOM" id="CLU_1524388_0_0_7"/>
<accession>A0LJP0</accession>
<keyword evidence="2" id="KW-1185">Reference proteome</keyword>